<dbReference type="CDD" id="cd00130">
    <property type="entry name" value="PAS"/>
    <property type="match status" value="2"/>
</dbReference>
<dbReference type="SUPFAM" id="SSF55785">
    <property type="entry name" value="PYP-like sensor domain (PAS domain)"/>
    <property type="match status" value="2"/>
</dbReference>
<dbReference type="SUPFAM" id="SSF52172">
    <property type="entry name" value="CheY-like"/>
    <property type="match status" value="1"/>
</dbReference>
<dbReference type="InterPro" id="IPR004358">
    <property type="entry name" value="Sig_transdc_His_kin-like_C"/>
</dbReference>
<feature type="domain" description="PAC" evidence="13">
    <location>
        <begin position="529"/>
        <end position="581"/>
    </location>
</feature>
<evidence type="ECO:0000259" key="12">
    <source>
        <dbReference type="PROSITE" id="PS50112"/>
    </source>
</evidence>
<comment type="catalytic activity">
    <reaction evidence="1">
        <text>ATP + protein L-histidine = ADP + protein N-phospho-L-histidine.</text>
        <dbReference type="EC" id="2.7.13.3"/>
    </reaction>
</comment>
<dbReference type="InterPro" id="IPR036890">
    <property type="entry name" value="HATPase_C_sf"/>
</dbReference>
<dbReference type="SMART" id="SM00091">
    <property type="entry name" value="PAS"/>
    <property type="match status" value="2"/>
</dbReference>
<keyword evidence="5" id="KW-0547">Nucleotide-binding</keyword>
<dbReference type="PRINTS" id="PR00344">
    <property type="entry name" value="BCTRLSENSOR"/>
</dbReference>
<dbReference type="SMART" id="SM00388">
    <property type="entry name" value="HisKA"/>
    <property type="match status" value="1"/>
</dbReference>
<evidence type="ECO:0000313" key="14">
    <source>
        <dbReference type="EMBL" id="SCY26190.1"/>
    </source>
</evidence>
<dbReference type="PROSITE" id="PS50112">
    <property type="entry name" value="PAS"/>
    <property type="match status" value="2"/>
</dbReference>
<dbReference type="Gene3D" id="1.10.287.130">
    <property type="match status" value="1"/>
</dbReference>
<dbReference type="Pfam" id="PF00989">
    <property type="entry name" value="PAS"/>
    <property type="match status" value="1"/>
</dbReference>
<dbReference type="GO" id="GO:0006355">
    <property type="term" value="P:regulation of DNA-templated transcription"/>
    <property type="evidence" value="ECO:0007669"/>
    <property type="project" value="InterPro"/>
</dbReference>
<dbReference type="EC" id="2.7.13.3" evidence="2"/>
<dbReference type="NCBIfam" id="TIGR00229">
    <property type="entry name" value="sensory_box"/>
    <property type="match status" value="2"/>
</dbReference>
<evidence type="ECO:0000256" key="2">
    <source>
        <dbReference type="ARBA" id="ARBA00012438"/>
    </source>
</evidence>
<sequence length="954" mass="103970">MLGSCFRICVVGFVIAVMSTGVLLPGDGWGKETVYLVFGGDNSYPPYEYLDEHGTPTGFDVDITRAVAREMGILTSLRLMPWNEARSALKAGEVDVLMGMFKSPERQRNFAFSMPHNVASYAVFVPEGSPVGSLGEIRGRRVIVQDGDIGHDYLLQQAEPVQIVLRENMHEVLKSLAAGEGDAALLSRVQGLMILKAEGLDAIKPVGPPVLQQDYCFAVRKGDHRVLSLLNEGLSLIKASGRYDEIHDKWFGAYRSEGFSGLELLAHMAMVGGPLVAVALLFLLWSWSLKRKVARRTEELSKANDILSRQIDERLQAERAFRESERRYREIFNTPNDAILLHDAGTGGVVDINRPGLAMLGYSRDEILGAGFETLLSGQGDSTGEKAMVLFQKVAKGFPQVAQWEGRRKDGSVFWVEVSLKVARFTDQDCVVSVGRDISARKEAEEKLSQEKERLAVTLRSIGDGVITSDVSGRVVLMNKIAEKLTGWTQAEAAGKPMADVFRIINEKTRKPCENPVEKVLATGNIITLANHTALIAKDGTERCIADSGAPIMDRTSAIVGVVLVFRDVTDENRMEEELLKARKLESVGVLAGGIAHDFNNILTAVLGGVSLARTRSLENSEVHRLLTDVLKACERAKDLTQQLLTFSKGGAPVIRVASVVDVVRESAGFVLRGSRVRCETRFAEDLWPAEIDSGQISQVAQNLILNAVQAMPRGGVITITAENHFIDATRVGYLPLKGDRYVKLTFCDEGPGIPEEIVDRVFDPFFTTKKTGSGLGLATTHSIVYKHDGHIRVTSTPGRGTCFTLYLPASEEPLPEPLEVQPELRVQGQGRILVMDDEEMVRDVVEGLLLSMGYEVLLTASGDEAVAVYRERHGGPEPVDVVITDLTVAGAMGGLEAAGLIRQWDPDARVVVSSGYSNDPVMADYKAHGFCAAIVKPYTHADLMAVVAGAMEG</sequence>
<dbReference type="GO" id="GO:0000155">
    <property type="term" value="F:phosphorelay sensor kinase activity"/>
    <property type="evidence" value="ECO:0007669"/>
    <property type="project" value="InterPro"/>
</dbReference>
<dbReference type="Proteomes" id="UP000198870">
    <property type="component" value="Unassembled WGS sequence"/>
</dbReference>
<dbReference type="PROSITE" id="PS50110">
    <property type="entry name" value="RESPONSE_REGULATORY"/>
    <property type="match status" value="1"/>
</dbReference>
<dbReference type="InterPro" id="IPR003594">
    <property type="entry name" value="HATPase_dom"/>
</dbReference>
<dbReference type="SMART" id="SM00062">
    <property type="entry name" value="PBPb"/>
    <property type="match status" value="1"/>
</dbReference>
<feature type="modified residue" description="4-aspartylphosphate" evidence="9">
    <location>
        <position position="886"/>
    </location>
</feature>
<dbReference type="PROSITE" id="PS50113">
    <property type="entry name" value="PAC"/>
    <property type="match status" value="2"/>
</dbReference>
<accession>A0A1G5EHM4</accession>
<evidence type="ECO:0000256" key="6">
    <source>
        <dbReference type="ARBA" id="ARBA00022777"/>
    </source>
</evidence>
<feature type="domain" description="Response regulatory" evidence="11">
    <location>
        <begin position="832"/>
        <end position="952"/>
    </location>
</feature>
<dbReference type="InterPro" id="IPR005467">
    <property type="entry name" value="His_kinase_dom"/>
</dbReference>
<dbReference type="InterPro" id="IPR035965">
    <property type="entry name" value="PAS-like_dom_sf"/>
</dbReference>
<reference evidence="14 15" key="1">
    <citation type="submission" date="2016-10" db="EMBL/GenBank/DDBJ databases">
        <authorList>
            <person name="de Groot N.N."/>
        </authorList>
    </citation>
    <scope>NUCLEOTIDE SEQUENCE [LARGE SCALE GENOMIC DNA]</scope>
    <source>
        <strain evidence="14 15">AA1</strain>
    </source>
</reference>
<feature type="domain" description="Histidine kinase" evidence="10">
    <location>
        <begin position="594"/>
        <end position="812"/>
    </location>
</feature>
<dbReference type="InterPro" id="IPR001610">
    <property type="entry name" value="PAC"/>
</dbReference>
<dbReference type="SUPFAM" id="SSF47384">
    <property type="entry name" value="Homodimeric domain of signal transducing histidine kinase"/>
    <property type="match status" value="1"/>
</dbReference>
<dbReference type="SUPFAM" id="SSF55874">
    <property type="entry name" value="ATPase domain of HSP90 chaperone/DNA topoisomerase II/histidine kinase"/>
    <property type="match status" value="1"/>
</dbReference>
<keyword evidence="6" id="KW-0418">Kinase</keyword>
<evidence type="ECO:0000256" key="5">
    <source>
        <dbReference type="ARBA" id="ARBA00022741"/>
    </source>
</evidence>
<dbReference type="InterPro" id="IPR000014">
    <property type="entry name" value="PAS"/>
</dbReference>
<dbReference type="SMART" id="SM00086">
    <property type="entry name" value="PAC"/>
    <property type="match status" value="2"/>
</dbReference>
<dbReference type="InterPro" id="IPR036097">
    <property type="entry name" value="HisK_dim/P_sf"/>
</dbReference>
<dbReference type="InterPro" id="IPR001638">
    <property type="entry name" value="Solute-binding_3/MltF_N"/>
</dbReference>
<keyword evidence="8" id="KW-0902">Two-component regulatory system</keyword>
<organism evidence="14 15">
    <name type="scientific">Desulfoluna spongiiphila</name>
    <dbReference type="NCBI Taxonomy" id="419481"/>
    <lineage>
        <taxon>Bacteria</taxon>
        <taxon>Pseudomonadati</taxon>
        <taxon>Thermodesulfobacteriota</taxon>
        <taxon>Desulfobacteria</taxon>
        <taxon>Desulfobacterales</taxon>
        <taxon>Desulfolunaceae</taxon>
        <taxon>Desulfoluna</taxon>
    </lineage>
</organism>
<dbReference type="SMART" id="SM00448">
    <property type="entry name" value="REC"/>
    <property type="match status" value="1"/>
</dbReference>
<dbReference type="Pfam" id="PF00072">
    <property type="entry name" value="Response_reg"/>
    <property type="match status" value="1"/>
</dbReference>
<evidence type="ECO:0000259" key="11">
    <source>
        <dbReference type="PROSITE" id="PS50110"/>
    </source>
</evidence>
<dbReference type="OrthoDB" id="9813024at2"/>
<evidence type="ECO:0000256" key="3">
    <source>
        <dbReference type="ARBA" id="ARBA00022553"/>
    </source>
</evidence>
<dbReference type="InterPro" id="IPR001789">
    <property type="entry name" value="Sig_transdc_resp-reg_receiver"/>
</dbReference>
<dbReference type="Gene3D" id="3.30.450.20">
    <property type="entry name" value="PAS domain"/>
    <property type="match status" value="2"/>
</dbReference>
<dbReference type="Gene3D" id="3.30.565.10">
    <property type="entry name" value="Histidine kinase-like ATPase, C-terminal domain"/>
    <property type="match status" value="1"/>
</dbReference>
<dbReference type="PANTHER" id="PTHR43065:SF42">
    <property type="entry name" value="TWO-COMPONENT SENSOR PPRA"/>
    <property type="match status" value="1"/>
</dbReference>
<gene>
    <name evidence="14" type="ORF">SAMN05216233_1069</name>
</gene>
<protein>
    <recommendedName>
        <fullName evidence="2">histidine kinase</fullName>
        <ecNumber evidence="2">2.7.13.3</ecNumber>
    </recommendedName>
</protein>
<evidence type="ECO:0000259" key="10">
    <source>
        <dbReference type="PROSITE" id="PS50109"/>
    </source>
</evidence>
<dbReference type="InterPro" id="IPR000700">
    <property type="entry name" value="PAS-assoc_C"/>
</dbReference>
<dbReference type="InterPro" id="IPR011006">
    <property type="entry name" value="CheY-like_superfamily"/>
</dbReference>
<evidence type="ECO:0000313" key="15">
    <source>
        <dbReference type="Proteomes" id="UP000198870"/>
    </source>
</evidence>
<evidence type="ECO:0000256" key="1">
    <source>
        <dbReference type="ARBA" id="ARBA00000085"/>
    </source>
</evidence>
<dbReference type="CDD" id="cd00082">
    <property type="entry name" value="HisKA"/>
    <property type="match status" value="1"/>
</dbReference>
<name>A0A1G5EHM4_9BACT</name>
<dbReference type="STRING" id="419481.SAMN05216233_1069"/>
<evidence type="ECO:0000256" key="9">
    <source>
        <dbReference type="PROSITE-ProRule" id="PRU00169"/>
    </source>
</evidence>
<dbReference type="Pfam" id="PF13426">
    <property type="entry name" value="PAS_9"/>
    <property type="match status" value="1"/>
</dbReference>
<evidence type="ECO:0000256" key="7">
    <source>
        <dbReference type="ARBA" id="ARBA00022840"/>
    </source>
</evidence>
<keyword evidence="4" id="KW-0808">Transferase</keyword>
<keyword evidence="15" id="KW-1185">Reference proteome</keyword>
<dbReference type="PROSITE" id="PS50109">
    <property type="entry name" value="HIS_KIN"/>
    <property type="match status" value="1"/>
</dbReference>
<dbReference type="InterPro" id="IPR013767">
    <property type="entry name" value="PAS_fold"/>
</dbReference>
<dbReference type="EMBL" id="FMUX01000006">
    <property type="protein sequence ID" value="SCY26190.1"/>
    <property type="molecule type" value="Genomic_DNA"/>
</dbReference>
<dbReference type="SUPFAM" id="SSF53850">
    <property type="entry name" value="Periplasmic binding protein-like II"/>
    <property type="match status" value="1"/>
</dbReference>
<feature type="domain" description="PAS" evidence="12">
    <location>
        <begin position="324"/>
        <end position="369"/>
    </location>
</feature>
<dbReference type="Pfam" id="PF02518">
    <property type="entry name" value="HATPase_c"/>
    <property type="match status" value="1"/>
</dbReference>
<evidence type="ECO:0000256" key="4">
    <source>
        <dbReference type="ARBA" id="ARBA00022679"/>
    </source>
</evidence>
<dbReference type="GO" id="GO:0005524">
    <property type="term" value="F:ATP binding"/>
    <property type="evidence" value="ECO:0007669"/>
    <property type="project" value="UniProtKB-KW"/>
</dbReference>
<keyword evidence="3 9" id="KW-0597">Phosphoprotein</keyword>
<dbReference type="InterPro" id="IPR003661">
    <property type="entry name" value="HisK_dim/P_dom"/>
</dbReference>
<dbReference type="RefSeq" id="WP_092210453.1">
    <property type="nucleotide sequence ID" value="NZ_FMUX01000006.1"/>
</dbReference>
<dbReference type="AlphaFoldDB" id="A0A1G5EHM4"/>
<keyword evidence="7" id="KW-0067">ATP-binding</keyword>
<dbReference type="PANTHER" id="PTHR43065">
    <property type="entry name" value="SENSOR HISTIDINE KINASE"/>
    <property type="match status" value="1"/>
</dbReference>
<dbReference type="Gene3D" id="3.40.50.2300">
    <property type="match status" value="1"/>
</dbReference>
<feature type="domain" description="PAC" evidence="13">
    <location>
        <begin position="400"/>
        <end position="450"/>
    </location>
</feature>
<dbReference type="Gene3D" id="3.40.190.10">
    <property type="entry name" value="Periplasmic binding protein-like II"/>
    <property type="match status" value="2"/>
</dbReference>
<dbReference type="SMART" id="SM00387">
    <property type="entry name" value="HATPase_c"/>
    <property type="match status" value="1"/>
</dbReference>
<feature type="domain" description="PAS" evidence="12">
    <location>
        <begin position="451"/>
        <end position="524"/>
    </location>
</feature>
<dbReference type="CDD" id="cd13704">
    <property type="entry name" value="PBP2_HisK"/>
    <property type="match status" value="1"/>
</dbReference>
<proteinExistence type="predicted"/>
<dbReference type="Pfam" id="PF00512">
    <property type="entry name" value="HisKA"/>
    <property type="match status" value="1"/>
</dbReference>
<dbReference type="Pfam" id="PF00497">
    <property type="entry name" value="SBP_bac_3"/>
    <property type="match status" value="1"/>
</dbReference>
<evidence type="ECO:0000259" key="13">
    <source>
        <dbReference type="PROSITE" id="PS50113"/>
    </source>
</evidence>
<evidence type="ECO:0000256" key="8">
    <source>
        <dbReference type="ARBA" id="ARBA00023012"/>
    </source>
</evidence>